<comment type="caution">
    <text evidence="1">The sequence shown here is derived from an EMBL/GenBank/DDBJ whole genome shotgun (WGS) entry which is preliminary data.</text>
</comment>
<dbReference type="Pfam" id="PF07366">
    <property type="entry name" value="SnoaL"/>
    <property type="match status" value="1"/>
</dbReference>
<gene>
    <name evidence="1" type="ORF">O6P37_11910</name>
</gene>
<name>A0ABT4PSM1_9MYCO</name>
<dbReference type="RefSeq" id="WP_269894269.1">
    <property type="nucleotide sequence ID" value="NZ_JAPZPY010000004.1"/>
</dbReference>
<dbReference type="Gene3D" id="3.10.450.50">
    <property type="match status" value="1"/>
</dbReference>
<dbReference type="PANTHER" id="PTHR38436:SF1">
    <property type="entry name" value="ESTER CYCLASE"/>
    <property type="match status" value="1"/>
</dbReference>
<dbReference type="EMBL" id="JAPZPY010000004">
    <property type="protein sequence ID" value="MCZ8379572.1"/>
    <property type="molecule type" value="Genomic_DNA"/>
</dbReference>
<dbReference type="Proteomes" id="UP001142153">
    <property type="component" value="Unassembled WGS sequence"/>
</dbReference>
<dbReference type="InterPro" id="IPR009959">
    <property type="entry name" value="Cyclase_SnoaL-like"/>
</dbReference>
<organism evidence="1 2">
    <name type="scientific">Mycobacterium hippophais</name>
    <dbReference type="NCBI Taxonomy" id="3016340"/>
    <lineage>
        <taxon>Bacteria</taxon>
        <taxon>Bacillati</taxon>
        <taxon>Actinomycetota</taxon>
        <taxon>Actinomycetes</taxon>
        <taxon>Mycobacteriales</taxon>
        <taxon>Mycobacteriaceae</taxon>
        <taxon>Mycobacterium</taxon>
    </lineage>
</organism>
<reference evidence="1" key="1">
    <citation type="submission" date="2022-12" db="EMBL/GenBank/DDBJ databases">
        <authorList>
            <person name="Deng Y."/>
            <person name="Zhang Y.-Q."/>
        </authorList>
    </citation>
    <scope>NUCLEOTIDE SEQUENCE</scope>
    <source>
        <strain evidence="1">CPCC 205372</strain>
    </source>
</reference>
<evidence type="ECO:0000313" key="1">
    <source>
        <dbReference type="EMBL" id="MCZ8379572.1"/>
    </source>
</evidence>
<dbReference type="PANTHER" id="PTHR38436">
    <property type="entry name" value="POLYKETIDE CYCLASE SNOAL-LIKE DOMAIN"/>
    <property type="match status" value="1"/>
</dbReference>
<accession>A0ABT4PSM1</accession>
<keyword evidence="2" id="KW-1185">Reference proteome</keyword>
<sequence length="142" mass="15290">MTNSTAALAADVMDALNARQLDRLHDLVTDDFVDHGSPVPLPPGPDGYIAILTFVTEVLGVRYEVHDVVESGDTVAIRATAHGVNAVSPEGVMATGRPFAMKTAHFFRSRGGRLCEHWGIRDELDVLYQVGVLTPPARLAVD</sequence>
<dbReference type="SUPFAM" id="SSF54427">
    <property type="entry name" value="NTF2-like"/>
    <property type="match status" value="1"/>
</dbReference>
<protein>
    <submittedName>
        <fullName evidence="1">Ester cyclase</fullName>
    </submittedName>
</protein>
<proteinExistence type="predicted"/>
<evidence type="ECO:0000313" key="2">
    <source>
        <dbReference type="Proteomes" id="UP001142153"/>
    </source>
</evidence>
<dbReference type="InterPro" id="IPR032710">
    <property type="entry name" value="NTF2-like_dom_sf"/>
</dbReference>